<feature type="region of interest" description="Disordered" evidence="2">
    <location>
        <begin position="461"/>
        <end position="500"/>
    </location>
</feature>
<evidence type="ECO:0000313" key="4">
    <source>
        <dbReference type="Proteomes" id="UP000777482"/>
    </source>
</evidence>
<dbReference type="SMART" id="SM00320">
    <property type="entry name" value="WD40"/>
    <property type="match status" value="3"/>
</dbReference>
<feature type="region of interest" description="Disordered" evidence="2">
    <location>
        <begin position="1035"/>
        <end position="1066"/>
    </location>
</feature>
<dbReference type="GO" id="GO:0005737">
    <property type="term" value="C:cytoplasm"/>
    <property type="evidence" value="ECO:0007669"/>
    <property type="project" value="TreeGrafter"/>
</dbReference>
<gene>
    <name evidence="3" type="ORF">C6P46_006341</name>
</gene>
<dbReference type="SUPFAM" id="SSF48371">
    <property type="entry name" value="ARM repeat"/>
    <property type="match status" value="1"/>
</dbReference>
<comment type="caution">
    <text evidence="3">The sequence shown here is derived from an EMBL/GenBank/DDBJ whole genome shotgun (WGS) entry which is preliminary data.</text>
</comment>
<dbReference type="InterPro" id="IPR016024">
    <property type="entry name" value="ARM-type_fold"/>
</dbReference>
<dbReference type="InterPro" id="IPR049916">
    <property type="entry name" value="WDR72-like"/>
</dbReference>
<dbReference type="OrthoDB" id="338622at2759"/>
<organism evidence="3 4">
    <name type="scientific">Rhodotorula mucilaginosa</name>
    <name type="common">Yeast</name>
    <name type="synonym">Rhodotorula rubra</name>
    <dbReference type="NCBI Taxonomy" id="5537"/>
    <lineage>
        <taxon>Eukaryota</taxon>
        <taxon>Fungi</taxon>
        <taxon>Dikarya</taxon>
        <taxon>Basidiomycota</taxon>
        <taxon>Pucciniomycotina</taxon>
        <taxon>Microbotryomycetes</taxon>
        <taxon>Sporidiobolales</taxon>
        <taxon>Sporidiobolaceae</taxon>
        <taxon>Rhodotorula</taxon>
    </lineage>
</organism>
<dbReference type="SUPFAM" id="SSF50969">
    <property type="entry name" value="YVTN repeat-like/Quinoprotein amine dehydrogenase"/>
    <property type="match status" value="1"/>
</dbReference>
<dbReference type="Pfam" id="PF00400">
    <property type="entry name" value="WD40"/>
    <property type="match status" value="1"/>
</dbReference>
<dbReference type="InterPro" id="IPR015943">
    <property type="entry name" value="WD40/YVTN_repeat-like_dom_sf"/>
</dbReference>
<name>A0A9P7B447_RHOMI</name>
<feature type="region of interest" description="Disordered" evidence="2">
    <location>
        <begin position="251"/>
        <end position="303"/>
    </location>
</feature>
<dbReference type="InterPro" id="IPR001680">
    <property type="entry name" value="WD40_rpt"/>
</dbReference>
<evidence type="ECO:0000313" key="3">
    <source>
        <dbReference type="EMBL" id="KAG0657614.1"/>
    </source>
</evidence>
<feature type="compositionally biased region" description="Polar residues" evidence="2">
    <location>
        <begin position="353"/>
        <end position="363"/>
    </location>
</feature>
<accession>A0A9P7B447</accession>
<dbReference type="PANTHER" id="PTHR44099:SF4">
    <property type="entry name" value="RABCONNECTIN-3B, ISOFORM A"/>
    <property type="match status" value="1"/>
</dbReference>
<feature type="compositionally biased region" description="Polar residues" evidence="2">
    <location>
        <begin position="465"/>
        <end position="477"/>
    </location>
</feature>
<feature type="region of interest" description="Disordered" evidence="2">
    <location>
        <begin position="343"/>
        <end position="447"/>
    </location>
</feature>
<feature type="region of interest" description="Disordered" evidence="2">
    <location>
        <begin position="20"/>
        <end position="236"/>
    </location>
</feature>
<evidence type="ECO:0000256" key="1">
    <source>
        <dbReference type="PROSITE-ProRule" id="PRU00221"/>
    </source>
</evidence>
<keyword evidence="4" id="KW-1185">Reference proteome</keyword>
<dbReference type="PROSITE" id="PS50082">
    <property type="entry name" value="WD_REPEATS_2"/>
    <property type="match status" value="1"/>
</dbReference>
<keyword evidence="1" id="KW-0853">WD repeat</keyword>
<feature type="compositionally biased region" description="Polar residues" evidence="2">
    <location>
        <begin position="287"/>
        <end position="303"/>
    </location>
</feature>
<reference evidence="3 4" key="1">
    <citation type="submission" date="2020-11" db="EMBL/GenBank/DDBJ databases">
        <title>Kefir isolates.</title>
        <authorList>
            <person name="Marcisauskas S."/>
            <person name="Kim Y."/>
            <person name="Blasche S."/>
        </authorList>
    </citation>
    <scope>NUCLEOTIDE SEQUENCE [LARGE SCALE GENOMIC DNA]</scope>
    <source>
        <strain evidence="3 4">KR</strain>
    </source>
</reference>
<dbReference type="InterPro" id="IPR011044">
    <property type="entry name" value="Quino_amine_DH_bsu"/>
</dbReference>
<feature type="repeat" description="WD" evidence="1">
    <location>
        <begin position="1457"/>
        <end position="1482"/>
    </location>
</feature>
<protein>
    <recommendedName>
        <fullName evidence="5">WD40 repeat-like protein</fullName>
    </recommendedName>
</protein>
<evidence type="ECO:0000256" key="2">
    <source>
        <dbReference type="SAM" id="MobiDB-lite"/>
    </source>
</evidence>
<dbReference type="Proteomes" id="UP000777482">
    <property type="component" value="Unassembled WGS sequence"/>
</dbReference>
<evidence type="ECO:0008006" key="5">
    <source>
        <dbReference type="Google" id="ProtNLM"/>
    </source>
</evidence>
<sequence length="1561" mass="166871">MSISAPLSSSASSSHPFFLTIALQGPSEEQGKDASESTPLDPTRVAHAATNASAIDVFDEIDSATSPWTIENPPELPQGEDRIDSSGKGSDSNQATTTTTSNAPPEPARDAVFDCALSDTHSLLYGHAASSPGPVQESERRDAVEEEGLPDWMKETSGRVTSMAVGHLRSEDGQDGGDSPTRQGQRRRQRRRRPSFRLAVGSEDGNVWIFAHPHAPAGGTEASHARGADPSQPETDAASLLATAAPSLAVATSTDAHGESSRASSTAALDSLSPTKATNRPLRSHRSSGSITTLGSLKSPSSVRSRRIFSASSAAAAAATATPSGLREPSHSSASLQSFDFARVHPRPRKASATVSISTSPAEPSTACHSRARTPAPTGPGVDAGDDESDLPPLQTSSSPPGSPPISPTSMSSIPSVLIIPTAPSEDEKGEATPASRSHRRTGSRAKDSIAAGIGLWEPDFGFPSATSSGDATPRNGSESESESSGRATDTKKVSADSSDEFVRSMSNTGKLKPILQIVTRGFGAVVELRMVEGLLSADPEEGIALVVLRESGHLTLVSLLDGRSFGSCDIGSKQASTSRARGAIFDRMQVLQSGSNAFAACRASSTTATSWAVVDLESMIIDEAAGTAEPDVTGAVATAGKLHFVRAETQNDQGSSSRVERERLAMCGQESPYVIAWNSSQVRLLRLAGESQLDEIDVRAVSGLRRLVVDSISRRVCLVYADKAALYEVADGCLRGCGEATMSGIEDVVFDDGETTILAATRTREGVCILQQLHFQQEARNRTSVTSDLNYEAAPAFVSASSRNGTAVTRVKELPDGLVLLGFSDGRIATSSVSDAAHDSQHPKPRAQLDGAITLSEVLELAGRRIVVAGSSLGSAGAWALSNWECLGQWTLFASPVKHVSRLESDDASPPSLLNAVAFVSANSPVAFVSLFPPQHLFTLPGTKSSVDLVATSREEVLVLYRQGLARVCDIKSRELRRSMDRRTAESVVADGDWHIWFRAEKAIRLAAPTGLGNLLRLDLRVWLEEAAQQVPWTNGKNGKVRNDDSGSASPVVSSSQDFDKDTVLAPQDSRQGARRLLSMLCRTMRDESLWALLSELDVERKAEEQTLGLHSRHATSLGRTDASSIWTTSPTVTTQHLLQIVCLLRVFLNYPDTERPASEAILYFASCLADSVGPEFAPPSLEILASFWLDRSVELHQAARTLFGTYLAATADADIQTLVETWAPRLPVSQAGAGVMHHRADHALLLLGLVAIDRMLLLSAPLLKEIATSIERYLHDSTQPYHQAVATELCSRGFATWQNYVDAMSLTRQLFAIAIGSDPNTSNDLRLLARNATLHVAGVNTPLLMTTLLFDILNTPDAVTRNATLKLLGFMIRKKPLVIYTNLPRVVDAVVKCLDPAVSSLRETVQQAATVILNELVRTYPSVDFHGKSQRIAVGTHEGAAVVYDLKTATRLYVLESHSRPVTALSWSPDGHRLVTTSLDESRVVAWRVSGGLFGMFMPGAPPRAGSSAQATPYKTYDFHVGDEALMTTAATLEWVAFDWPAERTVRLRIRETALNFGV</sequence>
<feature type="compositionally biased region" description="Low complexity" evidence="2">
    <location>
        <begin position="391"/>
        <end position="400"/>
    </location>
</feature>
<dbReference type="Gene3D" id="2.130.10.10">
    <property type="entry name" value="YVTN repeat-like/Quinoprotein amine dehydrogenase"/>
    <property type="match status" value="1"/>
</dbReference>
<dbReference type="PANTHER" id="PTHR44099">
    <property type="entry name" value="RABCONNECTIN-3B, ISOFORM A"/>
    <property type="match status" value="1"/>
</dbReference>
<feature type="compositionally biased region" description="Low complexity" evidence="2">
    <location>
        <begin position="1047"/>
        <end position="1057"/>
    </location>
</feature>
<proteinExistence type="predicted"/>
<dbReference type="EMBL" id="PUHQ01000079">
    <property type="protein sequence ID" value="KAG0657614.1"/>
    <property type="molecule type" value="Genomic_DNA"/>
</dbReference>
<feature type="compositionally biased region" description="Basic residues" evidence="2">
    <location>
        <begin position="184"/>
        <end position="195"/>
    </location>
</feature>
<feature type="compositionally biased region" description="Polar residues" evidence="2">
    <location>
        <begin position="261"/>
        <end position="278"/>
    </location>
</feature>